<evidence type="ECO:0000256" key="19">
    <source>
        <dbReference type="PIRSR" id="PIRSR000127-2"/>
    </source>
</evidence>
<feature type="binding site" evidence="19">
    <location>
        <position position="419"/>
    </location>
    <ligand>
        <name>FAD</name>
        <dbReference type="ChEBI" id="CHEBI:57692"/>
    </ligand>
</feature>
<feature type="binding site" evidence="19">
    <location>
        <position position="989"/>
    </location>
    <ligand>
        <name>substrate</name>
    </ligand>
</feature>
<dbReference type="Pfam" id="PF01315">
    <property type="entry name" value="Ald_Xan_dh_C"/>
    <property type="match status" value="1"/>
</dbReference>
<keyword evidence="11 20" id="KW-0408">Iron</keyword>
<evidence type="ECO:0000256" key="10">
    <source>
        <dbReference type="ARBA" id="ARBA00023002"/>
    </source>
</evidence>
<dbReference type="EC" id="1.17.1.4" evidence="4"/>
<dbReference type="SMART" id="SM01092">
    <property type="entry name" value="CO_deh_flav_C"/>
    <property type="match status" value="1"/>
</dbReference>
<feature type="binding site" evidence="20">
    <location>
        <position position="160"/>
    </location>
    <ligand>
        <name>[2Fe-2S] cluster</name>
        <dbReference type="ChEBI" id="CHEBI:190135"/>
        <label>2</label>
    </ligand>
</feature>
<evidence type="ECO:0000256" key="14">
    <source>
        <dbReference type="ARBA" id="ARBA00023140"/>
    </source>
</evidence>
<feature type="binding site" evidence="19">
    <location>
        <position position="481"/>
    </location>
    <ligand>
        <name>FAD</name>
        <dbReference type="ChEBI" id="CHEBI:57692"/>
    </ligand>
</feature>
<dbReference type="PIRSF" id="PIRSF000127">
    <property type="entry name" value="Xanthine_DH"/>
    <property type="match status" value="1"/>
</dbReference>
<accession>A0AAW1QM24</accession>
<feature type="binding site" evidence="20">
    <location>
        <position position="987"/>
    </location>
    <ligand>
        <name>Mo-molybdopterin</name>
        <dbReference type="ChEBI" id="CHEBI:71302"/>
    </ligand>
    <ligandPart>
        <name>Mo</name>
        <dbReference type="ChEBI" id="CHEBI:28685"/>
    </ligandPart>
</feature>
<dbReference type="InterPro" id="IPR036010">
    <property type="entry name" value="2Fe-2S_ferredoxin-like_sf"/>
</dbReference>
<dbReference type="Pfam" id="PF02738">
    <property type="entry name" value="MoCoBD_1"/>
    <property type="match status" value="1"/>
</dbReference>
<dbReference type="EMBL" id="JALJOU010000086">
    <property type="protein sequence ID" value="KAK9822499.1"/>
    <property type="molecule type" value="Genomic_DNA"/>
</dbReference>
<evidence type="ECO:0000256" key="17">
    <source>
        <dbReference type="ARBA" id="ARBA00049517"/>
    </source>
</evidence>
<keyword evidence="5 20" id="KW-0500">Molybdenum</keyword>
<comment type="cofactor">
    <cofactor evidence="20">
        <name>[2Fe-2S] cluster</name>
        <dbReference type="ChEBI" id="CHEBI:190135"/>
    </cofactor>
    <text evidence="20">Binds 2 [2Fe-2S] clusters.</text>
</comment>
<feature type="binding site" evidence="20">
    <location>
        <position position="122"/>
    </location>
    <ligand>
        <name>[2Fe-2S] cluster</name>
        <dbReference type="ChEBI" id="CHEBI:190135"/>
        <label>2</label>
    </ligand>
</feature>
<dbReference type="Pfam" id="PF01799">
    <property type="entry name" value="Fer2_2"/>
    <property type="match status" value="1"/>
</dbReference>
<dbReference type="InterPro" id="IPR008274">
    <property type="entry name" value="AldOxase/xan_DH_MoCoBD1"/>
</dbReference>
<feature type="binding site" evidence="20">
    <location>
        <position position="842"/>
    </location>
    <ligand>
        <name>Mo-molybdopterin</name>
        <dbReference type="ChEBI" id="CHEBI:71302"/>
    </ligand>
    <ligandPart>
        <name>Mo</name>
        <dbReference type="ChEBI" id="CHEBI:28685"/>
    </ligandPart>
</feature>
<evidence type="ECO:0000256" key="7">
    <source>
        <dbReference type="ARBA" id="ARBA00022714"/>
    </source>
</evidence>
<dbReference type="GO" id="GO:0004854">
    <property type="term" value="F:xanthine dehydrogenase activity"/>
    <property type="evidence" value="ECO:0007669"/>
    <property type="project" value="UniProtKB-EC"/>
</dbReference>
<feature type="binding site" evidence="19">
    <location>
        <position position="463"/>
    </location>
    <ligand>
        <name>FAD</name>
        <dbReference type="ChEBI" id="CHEBI:57692"/>
    </ligand>
</feature>
<keyword evidence="10" id="KW-0560">Oxidoreductase</keyword>
<dbReference type="InterPro" id="IPR016169">
    <property type="entry name" value="FAD-bd_PCMH_sub2"/>
</dbReference>
<evidence type="ECO:0000256" key="5">
    <source>
        <dbReference type="ARBA" id="ARBA00022505"/>
    </source>
</evidence>
<dbReference type="Proteomes" id="UP001445335">
    <property type="component" value="Unassembled WGS sequence"/>
</dbReference>
<dbReference type="InterPro" id="IPR036856">
    <property type="entry name" value="Ald_Oxase/Xan_DH_a/b_sf"/>
</dbReference>
<dbReference type="InterPro" id="IPR016167">
    <property type="entry name" value="FAD-bd_PCMH_sub1"/>
</dbReference>
<evidence type="ECO:0000256" key="18">
    <source>
        <dbReference type="PIRSR" id="PIRSR000127-1"/>
    </source>
</evidence>
<comment type="cofactor">
    <cofactor evidence="15">
        <name>[2Fe-2S] cluster</name>
        <dbReference type="ChEBI" id="CHEBI:190135"/>
    </cofactor>
</comment>
<evidence type="ECO:0000256" key="12">
    <source>
        <dbReference type="ARBA" id="ARBA00023014"/>
    </source>
</evidence>
<dbReference type="FunFam" id="3.30.365.10:FF:000003">
    <property type="entry name" value="Aldehyde oxidase 1"/>
    <property type="match status" value="1"/>
</dbReference>
<dbReference type="Pfam" id="PF20256">
    <property type="entry name" value="MoCoBD_2"/>
    <property type="match status" value="1"/>
</dbReference>
<dbReference type="SUPFAM" id="SSF56003">
    <property type="entry name" value="Molybdenum cofactor-binding domain"/>
    <property type="match status" value="1"/>
</dbReference>
<feature type="domain" description="2Fe-2S ferredoxin-type" evidence="21">
    <location>
        <begin position="17"/>
        <end position="100"/>
    </location>
</feature>
<evidence type="ECO:0000256" key="4">
    <source>
        <dbReference type="ARBA" id="ARBA00013123"/>
    </source>
</evidence>
<dbReference type="InterPro" id="IPR001041">
    <property type="entry name" value="2Fe-2S_ferredoxin-type"/>
</dbReference>
<feature type="binding site" evidence="20">
    <location>
        <position position="1155"/>
    </location>
    <ligand>
        <name>Mo-molybdopterin</name>
        <dbReference type="ChEBI" id="CHEBI:71302"/>
    </ligand>
    <ligandPart>
        <name>Mo</name>
        <dbReference type="ChEBI" id="CHEBI:28685"/>
    </ligandPart>
</feature>
<dbReference type="InterPro" id="IPR016208">
    <property type="entry name" value="Ald_Oxase/xanthine_DH-like"/>
</dbReference>
<evidence type="ECO:0000256" key="3">
    <source>
        <dbReference type="ARBA" id="ARBA00006849"/>
    </source>
</evidence>
<evidence type="ECO:0000256" key="8">
    <source>
        <dbReference type="ARBA" id="ARBA00022723"/>
    </source>
</evidence>
<dbReference type="PROSITE" id="PS51085">
    <property type="entry name" value="2FE2S_FER_2"/>
    <property type="match status" value="1"/>
</dbReference>
<evidence type="ECO:0000259" key="21">
    <source>
        <dbReference type="PROSITE" id="PS51085"/>
    </source>
</evidence>
<dbReference type="Pfam" id="PF03450">
    <property type="entry name" value="CO_deh_flav_C"/>
    <property type="match status" value="1"/>
</dbReference>
<dbReference type="Gene3D" id="3.30.43.10">
    <property type="entry name" value="Uridine Diphospho-n-acetylenolpyruvylglucosamine Reductase, domain 2"/>
    <property type="match status" value="1"/>
</dbReference>
<dbReference type="Gene3D" id="3.30.390.50">
    <property type="entry name" value="CO dehydrogenase flavoprotein, C-terminal domain"/>
    <property type="match status" value="1"/>
</dbReference>
<evidence type="ECO:0000256" key="6">
    <source>
        <dbReference type="ARBA" id="ARBA00022630"/>
    </source>
</evidence>
<dbReference type="InterPro" id="IPR014307">
    <property type="entry name" value="Xanthine_DH_ssu"/>
</dbReference>
<dbReference type="FunFam" id="3.30.365.10:FF:000004">
    <property type="entry name" value="Xanthine dehydrogenase oxidase"/>
    <property type="match status" value="1"/>
</dbReference>
<evidence type="ECO:0000256" key="13">
    <source>
        <dbReference type="ARBA" id="ARBA00023027"/>
    </source>
</evidence>
<dbReference type="FunFam" id="3.30.465.10:FF:000004">
    <property type="entry name" value="Xanthine dehydrogenase/oxidase"/>
    <property type="match status" value="1"/>
</dbReference>
<dbReference type="InterPro" id="IPR036884">
    <property type="entry name" value="2Fe-2S-bd_dom_sf"/>
</dbReference>
<protein>
    <recommendedName>
        <fullName evidence="4">xanthine dehydrogenase</fullName>
        <ecNumber evidence="4">1.17.1.4</ecNumber>
    </recommendedName>
</protein>
<feature type="binding site" evidence="19">
    <location>
        <position position="955"/>
    </location>
    <ligand>
        <name>substrate</name>
    </ligand>
</feature>
<dbReference type="InterPro" id="IPR006058">
    <property type="entry name" value="2Fe2S_fd_BS"/>
</dbReference>
<sequence>MDEATSSAAGDKRHASDPIAYINGKLHKLPLGRAEITLLAYLRELGLTGTKLGCGEGGCGACTVMVSSWEDGQLWHCSINACLAPLYSVEGMHVVTVEGIGNTRAGLHPVQERLARAHGSQCGFCTPGFVMSMYALLRSRPQPPSEQDIEENLAGNLCRCTGYRPILDAFKGAPCLANRSARGNADGAGGGAACVSGDGCKAGGCPPRGGNMVCPSTGLPCGCGAGTAPCTRPGPGGAGEADGEGEAVVVSSSADKLAMGGSAAYTRPSAEPIFPAALRGRTPPPLCLPGPAATWHRPTTLAALLALKRAHPELRIVGGNTEVGIEVKFKAARYRHLAAPSHIPELNRMEVTDTALVVGAAVTLSRLQTRLRELVAAGAPHETGVFAALLEQLRYFAGVQIRNVATIGGNIVTGSPISDINPLYMAAGSTFTIAAEGAPDRKVAAADFFLAYRRVALELHEVLSAVSIPFTRRHEYVREFKQAHRRDDDIAIVNAGMRARMRRTLAGDWKADEVALAFGGVAPITVMAPQAAAALVGRPWVEETLRAAVAALARDIVIAPDAPGGMVEYRRSLAASFLFRFFVDVALRLEAEEPSFKLPLPPSFASAAARFERPPARGLQYYARAGQDAVVGAPHRHLAADIQDAVVGAPHRHLAADIQVTGEAMYTDDMPHVAGLLHAALVKSARPHARILSLDTSLAQQVPRVVGFFGAGDVPGSNMIGPVLHDEELFATRQVTCVGQMLGVVVAESEAAARDGAALVAVTYADLPAIMSIDDAVAAGSFYEGQGHTIECGNVDDAWAGCAHVIDGTARVGGQEHFYLEPNCSLVVPGEAGEVTVISSTQGPAKNQNMVAHVLGLPAHKVFCKIKRLGGGFGGKETRSVPISCAAAVPAWHLRRPVRLALDRDEDMQTTGHRHAFMATYKVGFTAEGKVLALQLDMYSNAGNSLDLSTSIMDRALVHCDCAYKITNVRVVGHVCRTNQASNTAFRGFGGPQAMIVAEMWVDQIARTLGRPPEAVRELNFYREGDSTHFGQVLEGCQVQRCWDLALRSAGGLAQRRAAAAAFNAGSRFRKRGLAAVPTKFGISFTTKFLNQAGALVHIYTDGTVLLTHGGVEMGQGLHTKVAQVAAAALGLPLDAVYIAETATDKVPNASPTAASASSDMYGAAVADACRQLNERLEPFRARLPGTAFKEIVSAAYLERVDLSAHGFYATPNITGFGGAKPFNYFCYGAALSEVELDTLTGDWHLLRTDLAMDVGDSLNPAIDIGQVEGGFVQGMGWCCLEELVWGDAAHPWVAPGTLHTRGPGTYKIPTVNDIPLDLRVTLLRDAPCAKTPLVHSSKAVGEPPLFLGASVFFALKEAVYAARAEASLPGWFRMDAPATPERLRMACADELTAPFASSAASCKGSF</sequence>
<comment type="similarity">
    <text evidence="3">Belongs to the xanthine dehydrogenase family.</text>
</comment>
<evidence type="ECO:0000256" key="16">
    <source>
        <dbReference type="ARBA" id="ARBA00049017"/>
    </source>
</evidence>
<dbReference type="PROSITE" id="PS51387">
    <property type="entry name" value="FAD_PCMH"/>
    <property type="match status" value="1"/>
</dbReference>
<dbReference type="InterPro" id="IPR046867">
    <property type="entry name" value="AldOxase/xan_DH_MoCoBD2"/>
</dbReference>
<dbReference type="FunFam" id="3.10.20.30:FF:000012">
    <property type="entry name" value="Xanthine dehydrogenase/oxidase"/>
    <property type="match status" value="1"/>
</dbReference>
<dbReference type="SUPFAM" id="SSF54292">
    <property type="entry name" value="2Fe-2S ferredoxin-like"/>
    <property type="match status" value="1"/>
</dbReference>
<feature type="binding site" evidence="20">
    <location>
        <position position="158"/>
    </location>
    <ligand>
        <name>[2Fe-2S] cluster</name>
        <dbReference type="ChEBI" id="CHEBI:190135"/>
        <label>2</label>
    </ligand>
</feature>
<dbReference type="PANTHER" id="PTHR45444:SF3">
    <property type="entry name" value="XANTHINE DEHYDROGENASE"/>
    <property type="match status" value="1"/>
</dbReference>
<gene>
    <name evidence="23" type="ORF">WJX81_005111</name>
</gene>
<keyword evidence="12 20" id="KW-0411">Iron-sulfur</keyword>
<keyword evidence="7 20" id="KW-0001">2Fe-2S</keyword>
<organism evidence="23 24">
    <name type="scientific">Elliptochloris bilobata</name>
    <dbReference type="NCBI Taxonomy" id="381761"/>
    <lineage>
        <taxon>Eukaryota</taxon>
        <taxon>Viridiplantae</taxon>
        <taxon>Chlorophyta</taxon>
        <taxon>core chlorophytes</taxon>
        <taxon>Trebouxiophyceae</taxon>
        <taxon>Trebouxiophyceae incertae sedis</taxon>
        <taxon>Elliptochloris clade</taxon>
        <taxon>Elliptochloris</taxon>
    </lineage>
</organism>
<dbReference type="SMART" id="SM01008">
    <property type="entry name" value="Ald_Xan_dh_C"/>
    <property type="match status" value="1"/>
</dbReference>
<dbReference type="InterPro" id="IPR012675">
    <property type="entry name" value="Beta-grasp_dom_sf"/>
</dbReference>
<dbReference type="PROSITE" id="PS00197">
    <property type="entry name" value="2FE2S_FER_1"/>
    <property type="match status" value="1"/>
</dbReference>
<dbReference type="InterPro" id="IPR002346">
    <property type="entry name" value="Mopterin_DH_FAD-bd"/>
</dbReference>
<dbReference type="SUPFAM" id="SSF54665">
    <property type="entry name" value="CO dehydrogenase molybdoprotein N-domain-like"/>
    <property type="match status" value="1"/>
</dbReference>
<keyword evidence="24" id="KW-1185">Reference proteome</keyword>
<feature type="binding site" evidence="20">
    <location>
        <position position="59"/>
    </location>
    <ligand>
        <name>[2Fe-2S] cluster</name>
        <dbReference type="ChEBI" id="CHEBI:190135"/>
        <label>1</label>
    </ligand>
</feature>
<dbReference type="GO" id="GO:0005777">
    <property type="term" value="C:peroxisome"/>
    <property type="evidence" value="ECO:0007669"/>
    <property type="project" value="UniProtKB-SubCell"/>
</dbReference>
<dbReference type="Gene3D" id="3.30.365.10">
    <property type="entry name" value="Aldehyde oxidase/xanthine dehydrogenase, molybdopterin binding domain"/>
    <property type="match status" value="4"/>
</dbReference>
<dbReference type="Pfam" id="PF00941">
    <property type="entry name" value="FAD_binding_5"/>
    <property type="match status" value="1"/>
</dbReference>
<dbReference type="Gene3D" id="3.90.1170.50">
    <property type="entry name" value="Aldehyde oxidase/xanthine dehydrogenase, a/b hammerhead"/>
    <property type="match status" value="1"/>
</dbReference>
<dbReference type="InterPro" id="IPR016166">
    <property type="entry name" value="FAD-bd_PCMH"/>
</dbReference>
<feature type="binding site" evidence="20">
    <location>
        <position position="125"/>
    </location>
    <ligand>
        <name>[2Fe-2S] cluster</name>
        <dbReference type="ChEBI" id="CHEBI:190135"/>
        <label>2</label>
    </ligand>
</feature>
<feature type="binding site" evidence="19">
    <location>
        <begin position="316"/>
        <end position="323"/>
    </location>
    <ligand>
        <name>FAD</name>
        <dbReference type="ChEBI" id="CHEBI:57692"/>
    </ligand>
</feature>
<comment type="catalytic activity">
    <reaction evidence="16">
        <text>xanthine + NAD(+) + H2O = urate + NADH + H(+)</text>
        <dbReference type="Rhea" id="RHEA:16669"/>
        <dbReference type="ChEBI" id="CHEBI:15377"/>
        <dbReference type="ChEBI" id="CHEBI:15378"/>
        <dbReference type="ChEBI" id="CHEBI:17712"/>
        <dbReference type="ChEBI" id="CHEBI:17775"/>
        <dbReference type="ChEBI" id="CHEBI:57540"/>
        <dbReference type="ChEBI" id="CHEBI:57945"/>
        <dbReference type="EC" id="1.17.1.4"/>
    </reaction>
</comment>
<dbReference type="GO" id="GO:0051537">
    <property type="term" value="F:2 iron, 2 sulfur cluster binding"/>
    <property type="evidence" value="ECO:0007669"/>
    <property type="project" value="UniProtKB-KW"/>
</dbReference>
<comment type="catalytic activity">
    <reaction evidence="17">
        <text>hypoxanthine + NAD(+) + H2O = xanthine + NADH + H(+)</text>
        <dbReference type="Rhea" id="RHEA:24670"/>
        <dbReference type="ChEBI" id="CHEBI:15377"/>
        <dbReference type="ChEBI" id="CHEBI:15378"/>
        <dbReference type="ChEBI" id="CHEBI:17368"/>
        <dbReference type="ChEBI" id="CHEBI:17712"/>
        <dbReference type="ChEBI" id="CHEBI:57540"/>
        <dbReference type="ChEBI" id="CHEBI:57945"/>
        <dbReference type="EC" id="1.17.1.4"/>
    </reaction>
</comment>
<evidence type="ECO:0000313" key="24">
    <source>
        <dbReference type="Proteomes" id="UP001445335"/>
    </source>
</evidence>
<feature type="domain" description="FAD-binding PCMH-type" evidence="22">
    <location>
        <begin position="288"/>
        <end position="473"/>
    </location>
</feature>
<evidence type="ECO:0000259" key="22">
    <source>
        <dbReference type="PROSITE" id="PS51387"/>
    </source>
</evidence>
<dbReference type="InterPro" id="IPR000674">
    <property type="entry name" value="Ald_Oxase/Xan_DH_a/b"/>
</dbReference>
<keyword evidence="6" id="KW-0285">Flavoprotein</keyword>
<dbReference type="InterPro" id="IPR002888">
    <property type="entry name" value="2Fe-2S-bd"/>
</dbReference>
<feature type="binding site" evidence="20">
    <location>
        <position position="54"/>
    </location>
    <ligand>
        <name>[2Fe-2S] cluster</name>
        <dbReference type="ChEBI" id="CHEBI:190135"/>
        <label>1</label>
    </ligand>
</feature>
<dbReference type="Gene3D" id="1.10.150.120">
    <property type="entry name" value="[2Fe-2S]-binding domain"/>
    <property type="match status" value="1"/>
</dbReference>
<dbReference type="InterPro" id="IPR037165">
    <property type="entry name" value="AldOxase/xan_DH_Mopterin-bd_sf"/>
</dbReference>
<dbReference type="SUPFAM" id="SSF55447">
    <property type="entry name" value="CO dehydrogenase flavoprotein C-terminal domain-like"/>
    <property type="match status" value="1"/>
</dbReference>
<feature type="binding site" evidence="20">
    <location>
        <position position="873"/>
    </location>
    <ligand>
        <name>Mo-molybdopterin</name>
        <dbReference type="ChEBI" id="CHEBI:71302"/>
    </ligand>
    <ligandPart>
        <name>Mo</name>
        <dbReference type="ChEBI" id="CHEBI:28685"/>
    </ligandPart>
</feature>
<dbReference type="Pfam" id="PF00111">
    <property type="entry name" value="Fer2"/>
    <property type="match status" value="1"/>
</dbReference>
<feature type="binding site" evidence="19">
    <location>
        <position position="877"/>
    </location>
    <ligand>
        <name>substrate</name>
    </ligand>
</feature>
<dbReference type="InterPro" id="IPR005107">
    <property type="entry name" value="CO_DH_flav_C"/>
</dbReference>
<dbReference type="Gene3D" id="3.10.20.30">
    <property type="match status" value="1"/>
</dbReference>
<feature type="active site" description="Proton acceptor" evidence="18">
    <location>
        <position position="1343"/>
    </location>
</feature>
<feature type="binding site" evidence="20">
    <location>
        <position position="62"/>
    </location>
    <ligand>
        <name>[2Fe-2S] cluster</name>
        <dbReference type="ChEBI" id="CHEBI:190135"/>
        <label>1</label>
    </ligand>
</feature>
<dbReference type="PANTHER" id="PTHR45444">
    <property type="entry name" value="XANTHINE DEHYDROGENASE"/>
    <property type="match status" value="1"/>
</dbReference>
<evidence type="ECO:0000256" key="15">
    <source>
        <dbReference type="ARBA" id="ARBA00034078"/>
    </source>
</evidence>
<dbReference type="FunFam" id="3.30.365.10:FF:000002">
    <property type="entry name" value="Xanthine dehydrogenase oxidase"/>
    <property type="match status" value="1"/>
</dbReference>
<feature type="binding site" evidence="19">
    <location>
        <position position="396"/>
    </location>
    <ligand>
        <name>FAD</name>
        <dbReference type="ChEBI" id="CHEBI:57692"/>
    </ligand>
</feature>
<keyword evidence="14" id="KW-0576">Peroxisome</keyword>
<dbReference type="Gene3D" id="3.30.465.10">
    <property type="match status" value="1"/>
</dbReference>
<dbReference type="GO" id="GO:0071949">
    <property type="term" value="F:FAD binding"/>
    <property type="evidence" value="ECO:0007669"/>
    <property type="project" value="InterPro"/>
</dbReference>
<comment type="caution">
    <text evidence="23">The sequence shown here is derived from an EMBL/GenBank/DDBJ whole genome shotgun (WGS) entry which is preliminary data.</text>
</comment>
<evidence type="ECO:0000256" key="9">
    <source>
        <dbReference type="ARBA" id="ARBA00022827"/>
    </source>
</evidence>
<keyword evidence="8 20" id="KW-0479">Metal-binding</keyword>
<feature type="binding site" evidence="20">
    <location>
        <position position="82"/>
    </location>
    <ligand>
        <name>[2Fe-2S] cluster</name>
        <dbReference type="ChEBI" id="CHEBI:190135"/>
        <label>1</label>
    </ligand>
</feature>
<dbReference type="InterPro" id="IPR036683">
    <property type="entry name" value="CO_DH_flav_C_dom_sf"/>
</dbReference>
<dbReference type="FunFam" id="3.30.365.10:FF:000001">
    <property type="entry name" value="Xanthine dehydrogenase oxidase"/>
    <property type="match status" value="1"/>
</dbReference>
<feature type="binding site" evidence="19">
    <location>
        <position position="1086"/>
    </location>
    <ligand>
        <name>substrate</name>
    </ligand>
</feature>
<dbReference type="GO" id="GO:0005506">
    <property type="term" value="F:iron ion binding"/>
    <property type="evidence" value="ECO:0007669"/>
    <property type="project" value="InterPro"/>
</dbReference>
<dbReference type="SUPFAM" id="SSF47741">
    <property type="entry name" value="CO dehydrogenase ISP C-domain like"/>
    <property type="match status" value="1"/>
</dbReference>
<dbReference type="FunFam" id="3.90.1170.50:FF:000001">
    <property type="entry name" value="Aldehyde oxidase 1"/>
    <property type="match status" value="1"/>
</dbReference>
<evidence type="ECO:0000256" key="11">
    <source>
        <dbReference type="ARBA" id="ARBA00023004"/>
    </source>
</evidence>
<comment type="cofactor">
    <cofactor evidence="1 19">
        <name>FAD</name>
        <dbReference type="ChEBI" id="CHEBI:57692"/>
    </cofactor>
</comment>
<reference evidence="23 24" key="1">
    <citation type="journal article" date="2024" name="Nat. Commun.">
        <title>Phylogenomics reveals the evolutionary origins of lichenization in chlorophyte algae.</title>
        <authorList>
            <person name="Puginier C."/>
            <person name="Libourel C."/>
            <person name="Otte J."/>
            <person name="Skaloud P."/>
            <person name="Haon M."/>
            <person name="Grisel S."/>
            <person name="Petersen M."/>
            <person name="Berrin J.G."/>
            <person name="Delaux P.M."/>
            <person name="Dal Grande F."/>
            <person name="Keller J."/>
        </authorList>
    </citation>
    <scope>NUCLEOTIDE SEQUENCE [LARGE SCALE GENOMIC DNA]</scope>
    <source>
        <strain evidence="23 24">SAG 245.80</strain>
    </source>
</reference>
<comment type="cofactor">
    <cofactor evidence="20">
        <name>Mo-molybdopterin</name>
        <dbReference type="ChEBI" id="CHEBI:71302"/>
    </cofactor>
    <text evidence="20">Binds 1 Mo-molybdopterin (Mo-MPT) cofactor per subunit.</text>
</comment>
<comment type="subcellular location">
    <subcellularLocation>
        <location evidence="2">Peroxisome</location>
    </subcellularLocation>
</comment>
<evidence type="ECO:0000313" key="23">
    <source>
        <dbReference type="EMBL" id="KAK9822499.1"/>
    </source>
</evidence>
<dbReference type="FunFam" id="3.30.43.10:FF:000001">
    <property type="entry name" value="Xanthine dehydrogenase/oxidase"/>
    <property type="match status" value="1"/>
</dbReference>
<keyword evidence="9 19" id="KW-0274">FAD</keyword>
<proteinExistence type="inferred from homology"/>
<evidence type="ECO:0000256" key="2">
    <source>
        <dbReference type="ARBA" id="ARBA00004275"/>
    </source>
</evidence>
<dbReference type="SUPFAM" id="SSF56176">
    <property type="entry name" value="FAD-binding/transporter-associated domain-like"/>
    <property type="match status" value="1"/>
</dbReference>
<dbReference type="NCBIfam" id="TIGR02963">
    <property type="entry name" value="xanthine_xdhA"/>
    <property type="match status" value="1"/>
</dbReference>
<dbReference type="InterPro" id="IPR036318">
    <property type="entry name" value="FAD-bd_PCMH-like_sf"/>
</dbReference>
<name>A0AAW1QM24_9CHLO</name>
<keyword evidence="13" id="KW-0520">NAD</keyword>
<evidence type="ECO:0000256" key="20">
    <source>
        <dbReference type="PIRSR" id="PIRSR000127-3"/>
    </source>
</evidence>
<evidence type="ECO:0000256" key="1">
    <source>
        <dbReference type="ARBA" id="ARBA00001974"/>
    </source>
</evidence>